<evidence type="ECO:0000256" key="1">
    <source>
        <dbReference type="SAM" id="SignalP"/>
    </source>
</evidence>
<protein>
    <submittedName>
        <fullName evidence="3">Uncharacterized protein</fullName>
    </submittedName>
</protein>
<name>A0A5S6QXC1_TRIMR</name>
<keyword evidence="2" id="KW-1185">Reference proteome</keyword>
<organism evidence="2 3">
    <name type="scientific">Trichuris muris</name>
    <name type="common">Mouse whipworm</name>
    <dbReference type="NCBI Taxonomy" id="70415"/>
    <lineage>
        <taxon>Eukaryota</taxon>
        <taxon>Metazoa</taxon>
        <taxon>Ecdysozoa</taxon>
        <taxon>Nematoda</taxon>
        <taxon>Enoplea</taxon>
        <taxon>Dorylaimia</taxon>
        <taxon>Trichinellida</taxon>
        <taxon>Trichuridae</taxon>
        <taxon>Trichuris</taxon>
    </lineage>
</organism>
<keyword evidence="1" id="KW-0732">Signal</keyword>
<sequence>MYPSACTFRFTLLLAWLFLTVGHNAEACGTFSSVKKSNYRITALFDSPLPSSQKAQIENLLGALKTKPIETSSPERKIEIIDNSYPNSRMADCKVRIKGPSLGTNEMVHVQEVIRSQVNILVRPNTVRSVQINAE</sequence>
<dbReference type="Proteomes" id="UP000046395">
    <property type="component" value="Unassembled WGS sequence"/>
</dbReference>
<reference evidence="3" key="1">
    <citation type="submission" date="2019-12" db="UniProtKB">
        <authorList>
            <consortium name="WormBaseParasite"/>
        </authorList>
    </citation>
    <scope>IDENTIFICATION</scope>
</reference>
<dbReference type="WBParaSite" id="TMUE_3000011542.1">
    <property type="protein sequence ID" value="TMUE_3000011542.1"/>
    <property type="gene ID" value="WBGene00302803"/>
</dbReference>
<dbReference type="AlphaFoldDB" id="A0A5S6QXC1"/>
<feature type="chain" id="PRO_5024278875" evidence="1">
    <location>
        <begin position="28"/>
        <end position="135"/>
    </location>
</feature>
<evidence type="ECO:0000313" key="2">
    <source>
        <dbReference type="Proteomes" id="UP000046395"/>
    </source>
</evidence>
<feature type="signal peptide" evidence="1">
    <location>
        <begin position="1"/>
        <end position="27"/>
    </location>
</feature>
<proteinExistence type="predicted"/>
<accession>A0A5S6QXC1</accession>
<evidence type="ECO:0000313" key="3">
    <source>
        <dbReference type="WBParaSite" id="TMUE_3000011542.1"/>
    </source>
</evidence>